<proteinExistence type="predicted"/>
<dbReference type="SUPFAM" id="SSF56655">
    <property type="entry name" value="Carbohydrate phosphatase"/>
    <property type="match status" value="1"/>
</dbReference>
<keyword evidence="2" id="KW-0378">Hydrolase</keyword>
<dbReference type="GO" id="GO:0008934">
    <property type="term" value="F:inositol monophosphate 1-phosphatase activity"/>
    <property type="evidence" value="ECO:0007669"/>
    <property type="project" value="TreeGrafter"/>
</dbReference>
<dbReference type="InterPro" id="IPR020583">
    <property type="entry name" value="Inositol_monoP_metal-BS"/>
</dbReference>
<comment type="caution">
    <text evidence="5">The sequence shown here is derived from an EMBL/GenBank/DDBJ whole genome shotgun (WGS) entry which is preliminary data.</text>
</comment>
<dbReference type="Proteomes" id="UP000228767">
    <property type="component" value="Unassembled WGS sequence"/>
</dbReference>
<dbReference type="PRINTS" id="PR00377">
    <property type="entry name" value="IMPHPHTASES"/>
</dbReference>
<dbReference type="PROSITE" id="PS00629">
    <property type="entry name" value="IMP_1"/>
    <property type="match status" value="1"/>
</dbReference>
<dbReference type="EMBL" id="PCYI01000030">
    <property type="protein sequence ID" value="PIR44434.1"/>
    <property type="molecule type" value="Genomic_DNA"/>
</dbReference>
<name>A0A2H0REI9_9BACT</name>
<dbReference type="GO" id="GO:0007165">
    <property type="term" value="P:signal transduction"/>
    <property type="evidence" value="ECO:0007669"/>
    <property type="project" value="TreeGrafter"/>
</dbReference>
<reference evidence="5 6" key="1">
    <citation type="submission" date="2017-09" db="EMBL/GenBank/DDBJ databases">
        <title>Depth-based differentiation of microbial function through sediment-hosted aquifers and enrichment of novel symbionts in the deep terrestrial subsurface.</title>
        <authorList>
            <person name="Probst A.J."/>
            <person name="Ladd B."/>
            <person name="Jarett J.K."/>
            <person name="Geller-Mcgrath D.E."/>
            <person name="Sieber C.M."/>
            <person name="Emerson J.B."/>
            <person name="Anantharaman K."/>
            <person name="Thomas B.C."/>
            <person name="Malmstrom R."/>
            <person name="Stieglmeier M."/>
            <person name="Klingl A."/>
            <person name="Woyke T."/>
            <person name="Ryan C.M."/>
            <person name="Banfield J.F."/>
        </authorList>
    </citation>
    <scope>NUCLEOTIDE SEQUENCE [LARGE SCALE GENOMIC DNA]</scope>
    <source>
        <strain evidence="5">CG10_big_fil_rev_8_21_14_0_10_51_16</strain>
    </source>
</reference>
<protein>
    <recommendedName>
        <fullName evidence="7">Inositol monophosphatase</fullName>
    </recommendedName>
</protein>
<dbReference type="Pfam" id="PF00459">
    <property type="entry name" value="Inositol_P"/>
    <property type="match status" value="1"/>
</dbReference>
<dbReference type="InterPro" id="IPR000760">
    <property type="entry name" value="Inositol_monophosphatase-like"/>
</dbReference>
<gene>
    <name evidence="5" type="ORF">COV10_04830</name>
</gene>
<dbReference type="Gene3D" id="3.40.190.80">
    <property type="match status" value="1"/>
</dbReference>
<organism evidence="5 6">
    <name type="scientific">Candidatus Vogelbacteria bacterium CG10_big_fil_rev_8_21_14_0_10_51_16</name>
    <dbReference type="NCBI Taxonomy" id="1975045"/>
    <lineage>
        <taxon>Bacteria</taxon>
        <taxon>Candidatus Vogeliibacteriota</taxon>
    </lineage>
</organism>
<dbReference type="AlphaFoldDB" id="A0A2H0REI9"/>
<keyword evidence="3 4" id="KW-0460">Magnesium</keyword>
<evidence type="ECO:0000256" key="1">
    <source>
        <dbReference type="ARBA" id="ARBA00022723"/>
    </source>
</evidence>
<accession>A0A2H0REI9</accession>
<feature type="binding site" evidence="4">
    <location>
        <position position="85"/>
    </location>
    <ligand>
        <name>Mg(2+)</name>
        <dbReference type="ChEBI" id="CHEBI:18420"/>
        <label>1</label>
        <note>catalytic</note>
    </ligand>
</feature>
<evidence type="ECO:0000256" key="3">
    <source>
        <dbReference type="ARBA" id="ARBA00022842"/>
    </source>
</evidence>
<dbReference type="GO" id="GO:0046872">
    <property type="term" value="F:metal ion binding"/>
    <property type="evidence" value="ECO:0007669"/>
    <property type="project" value="UniProtKB-KW"/>
</dbReference>
<keyword evidence="1 4" id="KW-0479">Metal-binding</keyword>
<evidence type="ECO:0000256" key="2">
    <source>
        <dbReference type="ARBA" id="ARBA00022801"/>
    </source>
</evidence>
<feature type="binding site" evidence="4">
    <location>
        <position position="84"/>
    </location>
    <ligand>
        <name>Mg(2+)</name>
        <dbReference type="ChEBI" id="CHEBI:18420"/>
        <label>1</label>
        <note>catalytic</note>
    </ligand>
</feature>
<feature type="binding site" evidence="4">
    <location>
        <position position="65"/>
    </location>
    <ligand>
        <name>Mg(2+)</name>
        <dbReference type="ChEBI" id="CHEBI:18420"/>
        <label>1</label>
        <note>catalytic</note>
    </ligand>
</feature>
<evidence type="ECO:0000313" key="5">
    <source>
        <dbReference type="EMBL" id="PIR44434.1"/>
    </source>
</evidence>
<evidence type="ECO:0008006" key="7">
    <source>
        <dbReference type="Google" id="ProtNLM"/>
    </source>
</evidence>
<comment type="cofactor">
    <cofactor evidence="4">
        <name>Mg(2+)</name>
        <dbReference type="ChEBI" id="CHEBI:18420"/>
    </cofactor>
</comment>
<sequence>MEMQSFVSETLQKAGAAVLPYFKNSNVTRKGAGSNDILTEADIASQQIIVEAIHQNFPNDGIVAEEEGLQERTDAECVWYVDPIDGTRNFATGIPIYGIMMARARGEIVEAGGSYLPSLETLAYAERGKGCLINDKPARPSKETDWSMSYGIGPVKIGTEKFQLTNSALMAITDGKGQWANGIGCPAAACVWLASGSRDWFISSGSKVWDYAASALIMQEAGCVTLNRKGEPWGLKDLEVFACAPGLETKLREFLKIR</sequence>
<dbReference type="PANTHER" id="PTHR20854:SF4">
    <property type="entry name" value="INOSITOL-1-MONOPHOSPHATASE-RELATED"/>
    <property type="match status" value="1"/>
</dbReference>
<feature type="binding site" evidence="4">
    <location>
        <position position="82"/>
    </location>
    <ligand>
        <name>Mg(2+)</name>
        <dbReference type="ChEBI" id="CHEBI:18420"/>
        <label>1</label>
        <note>catalytic</note>
    </ligand>
</feature>
<feature type="binding site" evidence="4">
    <location>
        <position position="210"/>
    </location>
    <ligand>
        <name>Mg(2+)</name>
        <dbReference type="ChEBI" id="CHEBI:18420"/>
        <label>1</label>
        <note>catalytic</note>
    </ligand>
</feature>
<dbReference type="Gene3D" id="3.30.540.10">
    <property type="entry name" value="Fructose-1,6-Bisphosphatase, subunit A, domain 1"/>
    <property type="match status" value="1"/>
</dbReference>
<dbReference type="GO" id="GO:0006020">
    <property type="term" value="P:inositol metabolic process"/>
    <property type="evidence" value="ECO:0007669"/>
    <property type="project" value="TreeGrafter"/>
</dbReference>
<evidence type="ECO:0000256" key="4">
    <source>
        <dbReference type="PIRSR" id="PIRSR600760-2"/>
    </source>
</evidence>
<evidence type="ECO:0000313" key="6">
    <source>
        <dbReference type="Proteomes" id="UP000228767"/>
    </source>
</evidence>
<dbReference type="PANTHER" id="PTHR20854">
    <property type="entry name" value="INOSITOL MONOPHOSPHATASE"/>
    <property type="match status" value="1"/>
</dbReference>